<protein>
    <recommendedName>
        <fullName evidence="3">Protein kinase domain-containing protein</fullName>
    </recommendedName>
</protein>
<name>A0AAD7U3M0_9APHY</name>
<dbReference type="InterPro" id="IPR011009">
    <property type="entry name" value="Kinase-like_dom_sf"/>
</dbReference>
<reference evidence="1" key="1">
    <citation type="submission" date="2022-11" db="EMBL/GenBank/DDBJ databases">
        <title>Genome Sequence of Cubamyces cubensis.</title>
        <authorList>
            <person name="Buettner E."/>
        </authorList>
    </citation>
    <scope>NUCLEOTIDE SEQUENCE</scope>
    <source>
        <strain evidence="1">MPL-01</strain>
    </source>
</reference>
<dbReference type="PANTHER" id="PTHR37171">
    <property type="entry name" value="SERINE/THREONINE-PROTEIN KINASE YRZF-RELATED"/>
    <property type="match status" value="1"/>
</dbReference>
<organism evidence="1 2">
    <name type="scientific">Trametes cubensis</name>
    <dbReference type="NCBI Taxonomy" id="1111947"/>
    <lineage>
        <taxon>Eukaryota</taxon>
        <taxon>Fungi</taxon>
        <taxon>Dikarya</taxon>
        <taxon>Basidiomycota</taxon>
        <taxon>Agaricomycotina</taxon>
        <taxon>Agaricomycetes</taxon>
        <taxon>Polyporales</taxon>
        <taxon>Polyporaceae</taxon>
        <taxon>Trametes</taxon>
    </lineage>
</organism>
<dbReference type="AlphaFoldDB" id="A0AAD7U3M0"/>
<accession>A0AAD7U3M0</accession>
<sequence length="684" mass="77620">MMHEYESYFNFSAHILKSYPETSPWDLTPEIFSVRPKQTAPCLDFPDSLKPAALEQAKKSKLNPFHFMCGRNPFVLDTPPPPDATIVVAASGAVPPLMPWPISDDVQYEFVEELHAGECGMVYRIRAGQDARVLKLYIGHDAPARFRTEANAYAYISSHNVTSVVPQCFGWTEGDDLLKRIRGCPSRLLTLLSERDPKALKGLILEDLTGAQCLSVHNISLDVGEMALRALHRLHSAYILHKKPEKDNVLVFPETKRVVWIGFSHAICQDSVTRQALLAELAEGWAFIYQRLIPDGFIGWEPGPDAADPRTLVDDVAPAPIQPTHPRPSKPTITEEAIVILASYPDINLFSWDPPIFHLTPGPRRDHEYDTDEFLEAIKTQHRTLTFNPFGKWYGPCPCRVETIDIITENSDEWCAYDLPPRIQQLPTETDIQFVEYLKHSSNHPLFRVRIGSAERLLKIVIAVSRVPTLRSIYWADRPLQFSMNWRGKKNNAPCKPRFITERDAYSHIMHYGACAAGAVPQCYGWIELSRTHVDNANAAIRQAYVDEPPPWLVFPVFEDGSPSTAIVLEYLAESEAITLDNITPSRADIALRSLTRVHGSYVLHNDITNRNNMQLIRGRGGAPDRVVVVDFDHARVSSWKRAWPSRVGFYDEFVALWIHYYSWMIPMQRTFCKAEKHPHAITL</sequence>
<proteinExistence type="predicted"/>
<gene>
    <name evidence="1" type="ORF">ONZ51_g753</name>
</gene>
<dbReference type="SUPFAM" id="SSF56112">
    <property type="entry name" value="Protein kinase-like (PK-like)"/>
    <property type="match status" value="1"/>
</dbReference>
<comment type="caution">
    <text evidence="1">The sequence shown here is derived from an EMBL/GenBank/DDBJ whole genome shotgun (WGS) entry which is preliminary data.</text>
</comment>
<keyword evidence="2" id="KW-1185">Reference proteome</keyword>
<dbReference type="PANTHER" id="PTHR37171:SF1">
    <property type="entry name" value="SERINE_THREONINE-PROTEIN KINASE YRZF-RELATED"/>
    <property type="match status" value="1"/>
</dbReference>
<dbReference type="EMBL" id="JAPEVG010000009">
    <property type="protein sequence ID" value="KAJ8497058.1"/>
    <property type="molecule type" value="Genomic_DNA"/>
</dbReference>
<dbReference type="InterPro" id="IPR052396">
    <property type="entry name" value="Meiotic_Drive_Suppr_Kinase"/>
</dbReference>
<evidence type="ECO:0008006" key="3">
    <source>
        <dbReference type="Google" id="ProtNLM"/>
    </source>
</evidence>
<evidence type="ECO:0000313" key="1">
    <source>
        <dbReference type="EMBL" id="KAJ8497058.1"/>
    </source>
</evidence>
<evidence type="ECO:0000313" key="2">
    <source>
        <dbReference type="Proteomes" id="UP001215151"/>
    </source>
</evidence>
<dbReference type="Proteomes" id="UP001215151">
    <property type="component" value="Unassembled WGS sequence"/>
</dbReference>